<gene>
    <name evidence="9" type="primary">TAH18</name>
    <name evidence="12" type="ORF">M501DRAFT_979403</name>
</gene>
<dbReference type="GO" id="GO:0016651">
    <property type="term" value="F:oxidoreductase activity, acting on NAD(P)H"/>
    <property type="evidence" value="ECO:0007669"/>
    <property type="project" value="UniProtKB-UniRule"/>
</dbReference>
<dbReference type="Pfam" id="PF00667">
    <property type="entry name" value="FAD_binding_1"/>
    <property type="match status" value="1"/>
</dbReference>
<feature type="binding site" evidence="9">
    <location>
        <begin position="395"/>
        <end position="398"/>
    </location>
    <ligand>
        <name>FAD</name>
        <dbReference type="ChEBI" id="CHEBI:57692"/>
    </ligand>
</feature>
<dbReference type="InterPro" id="IPR001709">
    <property type="entry name" value="Flavoprot_Pyr_Nucl_cyt_Rdtase"/>
</dbReference>
<dbReference type="SUPFAM" id="SSF63380">
    <property type="entry name" value="Riboflavin synthase domain-like"/>
    <property type="match status" value="1"/>
</dbReference>
<feature type="binding site" evidence="9">
    <location>
        <begin position="438"/>
        <end position="441"/>
    </location>
    <ligand>
        <name>FAD</name>
        <dbReference type="ChEBI" id="CHEBI:57692"/>
    </ligand>
</feature>
<feature type="binding site" evidence="9">
    <location>
        <position position="656"/>
    </location>
    <ligand>
        <name>FAD</name>
        <dbReference type="ChEBI" id="CHEBI:57692"/>
    </ligand>
</feature>
<comment type="subunit">
    <text evidence="9">Interacts with DRE2; as part of the cytosolic iron-sulfur (Fe-S) protein assembly (CIA) machinery.</text>
</comment>
<dbReference type="InterPro" id="IPR001433">
    <property type="entry name" value="OxRdtase_FAD/NAD-bd"/>
</dbReference>
<comment type="similarity">
    <text evidence="9">Belongs to the NADPH-dependent diflavin oxidoreductase NDOR1 family.</text>
</comment>
<reference evidence="12" key="1">
    <citation type="journal article" date="2020" name="Stud. Mycol.">
        <title>101 Dothideomycetes genomes: a test case for predicting lifestyles and emergence of pathogens.</title>
        <authorList>
            <person name="Haridas S."/>
            <person name="Albert R."/>
            <person name="Binder M."/>
            <person name="Bloem J."/>
            <person name="Labutti K."/>
            <person name="Salamov A."/>
            <person name="Andreopoulos B."/>
            <person name="Baker S."/>
            <person name="Barry K."/>
            <person name="Bills G."/>
            <person name="Bluhm B."/>
            <person name="Cannon C."/>
            <person name="Castanera R."/>
            <person name="Culley D."/>
            <person name="Daum C."/>
            <person name="Ezra D."/>
            <person name="Gonzalez J."/>
            <person name="Henrissat B."/>
            <person name="Kuo A."/>
            <person name="Liang C."/>
            <person name="Lipzen A."/>
            <person name="Lutzoni F."/>
            <person name="Magnuson J."/>
            <person name="Mondo S."/>
            <person name="Nolan M."/>
            <person name="Ohm R."/>
            <person name="Pangilinan J."/>
            <person name="Park H.-J."/>
            <person name="Ramirez L."/>
            <person name="Alfaro M."/>
            <person name="Sun H."/>
            <person name="Tritt A."/>
            <person name="Yoshinaga Y."/>
            <person name="Zwiers L.-H."/>
            <person name="Turgeon B."/>
            <person name="Goodwin S."/>
            <person name="Spatafora J."/>
            <person name="Crous P."/>
            <person name="Grigoriev I."/>
        </authorList>
    </citation>
    <scope>NUCLEOTIDE SEQUENCE</scope>
    <source>
        <strain evidence="12">CBS 101060</strain>
    </source>
</reference>
<keyword evidence="9" id="KW-0496">Mitochondrion</keyword>
<evidence type="ECO:0000259" key="10">
    <source>
        <dbReference type="PROSITE" id="PS50902"/>
    </source>
</evidence>
<comment type="cofactor">
    <cofactor evidence="1 9">
        <name>FMN</name>
        <dbReference type="ChEBI" id="CHEBI:58210"/>
    </cofactor>
</comment>
<organism evidence="12 13">
    <name type="scientific">Patellaria atrata CBS 101060</name>
    <dbReference type="NCBI Taxonomy" id="1346257"/>
    <lineage>
        <taxon>Eukaryota</taxon>
        <taxon>Fungi</taxon>
        <taxon>Dikarya</taxon>
        <taxon>Ascomycota</taxon>
        <taxon>Pezizomycotina</taxon>
        <taxon>Dothideomycetes</taxon>
        <taxon>Dothideomycetes incertae sedis</taxon>
        <taxon>Patellariales</taxon>
        <taxon>Patellariaceae</taxon>
        <taxon>Patellaria</taxon>
    </lineage>
</organism>
<comment type="similarity">
    <text evidence="9">In the C-terminal section; belongs to the flavoprotein pyridine nucleotide cytochrome reductase family.</text>
</comment>
<dbReference type="InterPro" id="IPR001094">
    <property type="entry name" value="Flavdoxin-like"/>
</dbReference>
<feature type="binding site" evidence="9">
    <location>
        <position position="365"/>
    </location>
    <ligand>
        <name>FAD</name>
        <dbReference type="ChEBI" id="CHEBI:57692"/>
    </ligand>
</feature>
<dbReference type="GO" id="GO:0005739">
    <property type="term" value="C:mitochondrion"/>
    <property type="evidence" value="ECO:0007669"/>
    <property type="project" value="UniProtKB-SubCell"/>
</dbReference>
<comment type="cofactor">
    <cofactor evidence="2 9">
        <name>FAD</name>
        <dbReference type="ChEBI" id="CHEBI:57692"/>
    </cofactor>
</comment>
<keyword evidence="7 9" id="KW-0521">NADP</keyword>
<keyword evidence="8 9" id="KW-0560">Oxidoreductase</keyword>
<evidence type="ECO:0000256" key="4">
    <source>
        <dbReference type="ARBA" id="ARBA00022630"/>
    </source>
</evidence>
<dbReference type="Gene3D" id="3.40.50.80">
    <property type="entry name" value="Nucleotide-binding domain of ferredoxin-NADP reductase (FNR) module"/>
    <property type="match status" value="1"/>
</dbReference>
<keyword evidence="6 9" id="KW-0274">FAD</keyword>
<dbReference type="Proteomes" id="UP000799429">
    <property type="component" value="Unassembled WGS sequence"/>
</dbReference>
<comment type="caution">
    <text evidence="12">The sequence shown here is derived from an EMBL/GenBank/DDBJ whole genome shotgun (WGS) entry which is preliminary data.</text>
</comment>
<dbReference type="Gene3D" id="2.40.30.10">
    <property type="entry name" value="Translation factors"/>
    <property type="match status" value="1"/>
</dbReference>
<keyword evidence="13" id="KW-1185">Reference proteome</keyword>
<dbReference type="InterPro" id="IPR029039">
    <property type="entry name" value="Flavoprotein-like_sf"/>
</dbReference>
<dbReference type="FunFam" id="3.40.50.360:FF:000034">
    <property type="entry name" value="NADPH-dependent diflavin oxidoreductase 1"/>
    <property type="match status" value="1"/>
</dbReference>
<dbReference type="InterPro" id="IPR028879">
    <property type="entry name" value="NDOR1"/>
</dbReference>
<keyword evidence="5 9" id="KW-0288">FMN</keyword>
<comment type="catalytic activity">
    <reaction evidence="9">
        <text>2 oxidized [2Fe-2S]-[protein] + NADPH = 2 reduced [2Fe-2S]-[protein] + NADP(+) + H(+)</text>
        <dbReference type="Rhea" id="RHEA:67716"/>
        <dbReference type="Rhea" id="RHEA-COMP:17327"/>
        <dbReference type="Rhea" id="RHEA-COMP:17328"/>
        <dbReference type="ChEBI" id="CHEBI:15378"/>
        <dbReference type="ChEBI" id="CHEBI:33737"/>
        <dbReference type="ChEBI" id="CHEBI:33738"/>
        <dbReference type="ChEBI" id="CHEBI:57783"/>
        <dbReference type="ChEBI" id="CHEBI:58349"/>
    </reaction>
</comment>
<evidence type="ECO:0000313" key="13">
    <source>
        <dbReference type="Proteomes" id="UP000799429"/>
    </source>
</evidence>
<dbReference type="GO" id="GO:0050661">
    <property type="term" value="F:NADP binding"/>
    <property type="evidence" value="ECO:0007669"/>
    <property type="project" value="UniProtKB-UniRule"/>
</dbReference>
<dbReference type="PROSITE" id="PS51384">
    <property type="entry name" value="FAD_FR"/>
    <property type="match status" value="1"/>
</dbReference>
<name>A0A9P4S6I2_9PEZI</name>
<accession>A0A9P4S6I2</accession>
<dbReference type="GO" id="GO:0016226">
    <property type="term" value="P:iron-sulfur cluster assembly"/>
    <property type="evidence" value="ECO:0007669"/>
    <property type="project" value="UniProtKB-UniRule"/>
</dbReference>
<dbReference type="GO" id="GO:0010181">
    <property type="term" value="F:FMN binding"/>
    <property type="evidence" value="ECO:0007669"/>
    <property type="project" value="UniProtKB-UniRule"/>
</dbReference>
<proteinExistence type="inferred from homology"/>
<dbReference type="InterPro" id="IPR039261">
    <property type="entry name" value="FNR_nucleotide-bd"/>
</dbReference>
<evidence type="ECO:0000313" key="12">
    <source>
        <dbReference type="EMBL" id="KAF2836830.1"/>
    </source>
</evidence>
<evidence type="ECO:0000256" key="2">
    <source>
        <dbReference type="ARBA" id="ARBA00001974"/>
    </source>
</evidence>
<feature type="domain" description="Flavodoxin-like" evidence="10">
    <location>
        <begin position="8"/>
        <end position="152"/>
    </location>
</feature>
<comment type="caution">
    <text evidence="9">Lacks conserved residue(s) required for the propagation of feature annotation.</text>
</comment>
<dbReference type="EC" id="1.18.1.-" evidence="9"/>
<dbReference type="GO" id="GO:0005829">
    <property type="term" value="C:cytosol"/>
    <property type="evidence" value="ECO:0007669"/>
    <property type="project" value="TreeGrafter"/>
</dbReference>
<dbReference type="GO" id="GO:0160246">
    <property type="term" value="F:NADPH-iron-sulfur [2Fe-2S] protein oxidoreductase activity"/>
    <property type="evidence" value="ECO:0007669"/>
    <property type="project" value="InterPro"/>
</dbReference>
<evidence type="ECO:0000256" key="6">
    <source>
        <dbReference type="ARBA" id="ARBA00022827"/>
    </source>
</evidence>
<evidence type="ECO:0000256" key="8">
    <source>
        <dbReference type="ARBA" id="ARBA00023002"/>
    </source>
</evidence>
<dbReference type="InterPro" id="IPR017938">
    <property type="entry name" value="Riboflavin_synthase-like_b-brl"/>
</dbReference>
<dbReference type="SUPFAM" id="SSF52218">
    <property type="entry name" value="Flavoproteins"/>
    <property type="match status" value="1"/>
</dbReference>
<dbReference type="InterPro" id="IPR017927">
    <property type="entry name" value="FAD-bd_FR_type"/>
</dbReference>
<comment type="similarity">
    <text evidence="9">In the N-terminal section; belongs to the flavodoxin family.</text>
</comment>
<feature type="binding site" evidence="9">
    <location>
        <begin position="575"/>
        <end position="576"/>
    </location>
    <ligand>
        <name>NADP(+)</name>
        <dbReference type="ChEBI" id="CHEBI:58349"/>
    </ligand>
</feature>
<evidence type="ECO:0000256" key="3">
    <source>
        <dbReference type="ARBA" id="ARBA00022490"/>
    </source>
</evidence>
<feature type="binding site" evidence="9">
    <location>
        <begin position="581"/>
        <end position="585"/>
    </location>
    <ligand>
        <name>NADP(+)</name>
        <dbReference type="ChEBI" id="CHEBI:58349"/>
    </ligand>
</feature>
<dbReference type="Pfam" id="PF00175">
    <property type="entry name" value="NAD_binding_1"/>
    <property type="match status" value="1"/>
</dbReference>
<dbReference type="Pfam" id="PF00258">
    <property type="entry name" value="Flavodoxin_1"/>
    <property type="match status" value="1"/>
</dbReference>
<dbReference type="InterPro" id="IPR023173">
    <property type="entry name" value="NADPH_Cyt_P450_Rdtase_alpha"/>
</dbReference>
<dbReference type="Gene3D" id="3.40.50.360">
    <property type="match status" value="1"/>
</dbReference>
<evidence type="ECO:0000256" key="7">
    <source>
        <dbReference type="ARBA" id="ARBA00022857"/>
    </source>
</evidence>
<keyword evidence="3 9" id="KW-0963">Cytoplasm</keyword>
<dbReference type="PROSITE" id="PS50902">
    <property type="entry name" value="FLAVODOXIN_LIKE"/>
    <property type="match status" value="1"/>
</dbReference>
<feature type="binding site" evidence="9">
    <location>
        <begin position="14"/>
        <end position="19"/>
    </location>
    <ligand>
        <name>FMN</name>
        <dbReference type="ChEBI" id="CHEBI:58210"/>
    </ligand>
</feature>
<dbReference type="SUPFAM" id="SSF52343">
    <property type="entry name" value="Ferredoxin reductase-like, C-terminal NADP-linked domain"/>
    <property type="match status" value="1"/>
</dbReference>
<dbReference type="PRINTS" id="PR00371">
    <property type="entry name" value="FPNCR"/>
</dbReference>
<dbReference type="EMBL" id="MU006102">
    <property type="protein sequence ID" value="KAF2836830.1"/>
    <property type="molecule type" value="Genomic_DNA"/>
</dbReference>
<comment type="subcellular location">
    <subcellularLocation>
        <location evidence="9">Cytoplasm</location>
    </subcellularLocation>
    <subcellularLocation>
        <location evidence="9">Mitochondrion</location>
    </subcellularLocation>
    <text evidence="9">Relocalizes to mitochondria after H(2)O(2) exposure.</text>
</comment>
<feature type="binding site" evidence="9">
    <location>
        <begin position="61"/>
        <end position="64"/>
    </location>
    <ligand>
        <name>FMN</name>
        <dbReference type="ChEBI" id="CHEBI:58210"/>
    </ligand>
</feature>
<feature type="domain" description="FAD-binding FR-type" evidence="11">
    <location>
        <begin position="209"/>
        <end position="465"/>
    </location>
</feature>
<evidence type="ECO:0000256" key="9">
    <source>
        <dbReference type="HAMAP-Rule" id="MF_03178"/>
    </source>
</evidence>
<keyword evidence="4 9" id="KW-0285">Flavoprotein</keyword>
<comment type="function">
    <text evidence="9">NADPH-dependent reductase which is a central component of the cytosolic iron-sulfur (Fe-S) protein assembly (CIA) machinery. Transfers electrons from NADPH via its FAD and FMN prosthetic groups to the [2Fe-2S] cluster of DRE2, another key component of the CIA machinery. In turn, this reduced cluster provides electrons for assembly of cytosolic iron-sulfur cluster proteins. Positively controls H(2)O(2)-induced cell death.</text>
</comment>
<dbReference type="InterPro" id="IPR008254">
    <property type="entry name" value="Flavodoxin/NO_synth"/>
</dbReference>
<dbReference type="PANTHER" id="PTHR19384:SF10">
    <property type="entry name" value="NADPH-DEPENDENT DIFLAVIN OXIDOREDUCTASE 1"/>
    <property type="match status" value="1"/>
</dbReference>
<feature type="binding site" evidence="9">
    <location>
        <position position="480"/>
    </location>
    <ligand>
        <name>NADP(+)</name>
        <dbReference type="ChEBI" id="CHEBI:58349"/>
    </ligand>
</feature>
<dbReference type="PANTHER" id="PTHR19384">
    <property type="entry name" value="NITRIC OXIDE SYNTHASE-RELATED"/>
    <property type="match status" value="1"/>
</dbReference>
<dbReference type="PRINTS" id="PR00369">
    <property type="entry name" value="FLAVODOXIN"/>
</dbReference>
<dbReference type="Gene3D" id="1.20.990.10">
    <property type="entry name" value="NADPH-cytochrome p450 Reductase, Chain A, domain 3"/>
    <property type="match status" value="1"/>
</dbReference>
<sequence>MSLVDRTALVLYGSETGNAQDVAEELGRLTERLRFSTEVKDLNSVELNQLLRATVVIIAISTTGQGNLPANSRKFWRTLRSVRLPPGCLNKVRMTVFGLGDSSYSQFNWAARKLHKRLIQLGAQSICDRGEADEQDSEGTDGQLIPWSLKLRETLLEQYPLPDGIDPIPDNILLRPKLLLEFLPDSSDPLGTAPIQREDSPPDDLLPVLGSHTATLYSNKRITPVTHWQDVRHLTFSLPGTIPYAPGDAMTIYPKNFPSDVSQFISLFDWTSIADRPLHFVRMVTHDFTGASPLPPPPINHGFLASPLTIRTLLTNHLDIMSIPRRSFFSLVAHFTTDEFQRNRLLEFTNPEFIDELFDYTTRPRRSILEVLQEFETVKIPWQWLCTIIPFMRGRQFSIASGGIHNLISLPNGELRTKVELLVAIVKYKTVIKRIRQGVCTRYIASLRPDQDITVTFHKGDLHVSRAEADKSAIMIATGTGVAPMRSLIWERVKWAGEPIIKQNANGEQESNTGIDSPVSPGPNLLFFGNRNRAADFFFQDEWTYLADQWTRWPTSITPEIQSKLPALAVFTAFSRDQRHKIYVQDLLVEQSALVYDHLVNRQGIVFICGSSGKMPTSVKDALVKVLEKEGEMERMAAEGYLAGLEKGGRIRQDTW</sequence>
<evidence type="ECO:0000256" key="5">
    <source>
        <dbReference type="ARBA" id="ARBA00022643"/>
    </source>
</evidence>
<feature type="binding site" evidence="9">
    <location>
        <position position="134"/>
    </location>
    <ligand>
        <name>FMN</name>
        <dbReference type="ChEBI" id="CHEBI:58210"/>
    </ligand>
</feature>
<evidence type="ECO:0000256" key="1">
    <source>
        <dbReference type="ARBA" id="ARBA00001917"/>
    </source>
</evidence>
<evidence type="ECO:0000259" key="11">
    <source>
        <dbReference type="PROSITE" id="PS51384"/>
    </source>
</evidence>
<dbReference type="HAMAP" id="MF_03178">
    <property type="entry name" value="NDOR1"/>
    <property type="match status" value="1"/>
</dbReference>
<dbReference type="OrthoDB" id="1856718at2759"/>
<dbReference type="InterPro" id="IPR003097">
    <property type="entry name" value="CysJ-like_FAD-binding"/>
</dbReference>
<dbReference type="FunFam" id="1.20.990.10:FF:000013">
    <property type="entry name" value="NADPH-dependent diflavin oxidoreductase 1"/>
    <property type="match status" value="1"/>
</dbReference>
<dbReference type="AlphaFoldDB" id="A0A9P4S6I2"/>
<dbReference type="GO" id="GO:0050660">
    <property type="term" value="F:flavin adenine dinucleotide binding"/>
    <property type="evidence" value="ECO:0007669"/>
    <property type="project" value="UniProtKB-UniRule"/>
</dbReference>
<protein>
    <recommendedName>
        <fullName evidence="9">NADPH-dependent diflavin oxidoreductase 1</fullName>
        <ecNumber evidence="9">1.18.1.-</ecNumber>
    </recommendedName>
    <alternativeName>
        <fullName evidence="9">NADPH-dependent FMN and FAD-containing oxidoreductase</fullName>
    </alternativeName>
</protein>